<comment type="subcellular location">
    <subcellularLocation>
        <location evidence="1">Membrane</location>
        <topology evidence="1">Multi-pass membrane protein</topology>
    </subcellularLocation>
</comment>
<evidence type="ECO:0000256" key="1">
    <source>
        <dbReference type="ARBA" id="ARBA00004141"/>
    </source>
</evidence>
<evidence type="ECO:0000313" key="8">
    <source>
        <dbReference type="EMBL" id="KAF2154629.1"/>
    </source>
</evidence>
<dbReference type="GO" id="GO:0004930">
    <property type="term" value="F:G protein-coupled receptor activity"/>
    <property type="evidence" value="ECO:0007669"/>
    <property type="project" value="InterPro"/>
</dbReference>
<feature type="compositionally biased region" description="Low complexity" evidence="5">
    <location>
        <begin position="496"/>
        <end position="525"/>
    </location>
</feature>
<dbReference type="InterPro" id="IPR053247">
    <property type="entry name" value="GPCR_GPR1/git3-like"/>
</dbReference>
<keyword evidence="2 6" id="KW-0812">Transmembrane</keyword>
<feature type="transmembrane region" description="Helical" evidence="6">
    <location>
        <begin position="297"/>
        <end position="320"/>
    </location>
</feature>
<dbReference type="GO" id="GO:0007166">
    <property type="term" value="P:cell surface receptor signaling pathway"/>
    <property type="evidence" value="ECO:0007669"/>
    <property type="project" value="InterPro"/>
</dbReference>
<reference evidence="8" key="1">
    <citation type="journal article" date="2020" name="Stud. Mycol.">
        <title>101 Dothideomycetes genomes: a test case for predicting lifestyles and emergence of pathogens.</title>
        <authorList>
            <person name="Haridas S."/>
            <person name="Albert R."/>
            <person name="Binder M."/>
            <person name="Bloem J."/>
            <person name="Labutti K."/>
            <person name="Salamov A."/>
            <person name="Andreopoulos B."/>
            <person name="Baker S."/>
            <person name="Barry K."/>
            <person name="Bills G."/>
            <person name="Bluhm B."/>
            <person name="Cannon C."/>
            <person name="Castanera R."/>
            <person name="Culley D."/>
            <person name="Daum C."/>
            <person name="Ezra D."/>
            <person name="Gonzalez J."/>
            <person name="Henrissat B."/>
            <person name="Kuo A."/>
            <person name="Liang C."/>
            <person name="Lipzen A."/>
            <person name="Lutzoni F."/>
            <person name="Magnuson J."/>
            <person name="Mondo S."/>
            <person name="Nolan M."/>
            <person name="Ohm R."/>
            <person name="Pangilinan J."/>
            <person name="Park H.-J."/>
            <person name="Ramirez L."/>
            <person name="Alfaro M."/>
            <person name="Sun H."/>
            <person name="Tritt A."/>
            <person name="Yoshinaga Y."/>
            <person name="Zwiers L.-H."/>
            <person name="Turgeon B."/>
            <person name="Goodwin S."/>
            <person name="Spatafora J."/>
            <person name="Crous P."/>
            <person name="Grigoriev I."/>
        </authorList>
    </citation>
    <scope>NUCLEOTIDE SEQUENCE</scope>
    <source>
        <strain evidence="8">CBS 260.36</strain>
    </source>
</reference>
<keyword evidence="3 6" id="KW-1133">Transmembrane helix</keyword>
<evidence type="ECO:0000256" key="4">
    <source>
        <dbReference type="ARBA" id="ARBA00023136"/>
    </source>
</evidence>
<dbReference type="Gene3D" id="1.20.1070.10">
    <property type="entry name" value="Rhodopsin 7-helix transmembrane proteins"/>
    <property type="match status" value="1"/>
</dbReference>
<dbReference type="GO" id="GO:0016020">
    <property type="term" value="C:membrane"/>
    <property type="evidence" value="ECO:0007669"/>
    <property type="project" value="UniProtKB-SubCell"/>
</dbReference>
<sequence>MSFNQSFVDGCPAPFYNAGNFPQTRGSTESRICLPSGFTNDLTCCLPCPATQWIYSDDYVTINKAAAGINIGSLACLIFVLVSYIFLPVQYTRSHYLNTSLIISVIFINLGFIVPFADNTDPCANPVTPNDMYSSLPCAFSGAFILAGGLTAVMWVLVRALSMHLQICWDITPGRRFYYLTQLGGWAVPAGVFTAAMSATGVSFRFGPGVCHINHKYAIADFWSWLLAMAGIAIIIQFSTMVFCFNVYLRNIWADEDPTGQTGGASEGHAPSYTSSQRAPTARAIYRRLKRVLWLQWRGLTMVTIMLVDVVFFAVVFVYLDKSTTDTPQNLARAAPWVACLIKNPHDPAQCRELGQEYLVSTGTLSAVLFLLSVVGIFLSALMLRWSFFTGWKRWSKNIFGSGDEFESIQSLHQHGASMNAHHAPQQGAGGAMFEMQQPNKEYESSNRLNGKPSVSSFDTPIEKYNSNSQFQFSNSSASPGFNHNTAHTYYNPGRAGPTSTTTITGGSAIDSPQMPSQSFSQPNPNIARVRANEPPAPSQGSAYGHYESPGGYAQPSYSNHHHTAYGQASPYDTSPKPGYL</sequence>
<feature type="domain" description="G-protein coupled receptors family 2 profile 2" evidence="7">
    <location>
        <begin position="59"/>
        <end position="250"/>
    </location>
</feature>
<evidence type="ECO:0000313" key="9">
    <source>
        <dbReference type="Proteomes" id="UP000799439"/>
    </source>
</evidence>
<dbReference type="OrthoDB" id="26203at2759"/>
<evidence type="ECO:0000256" key="5">
    <source>
        <dbReference type="SAM" id="MobiDB-lite"/>
    </source>
</evidence>
<dbReference type="Proteomes" id="UP000799439">
    <property type="component" value="Unassembled WGS sequence"/>
</dbReference>
<dbReference type="PANTHER" id="PTHR42058:SF1">
    <property type="entry name" value="G-PROTEIN COUPLED RECEPTORS FAMILY 2 PROFILE 2 DOMAIN-CONTAINING PROTEIN"/>
    <property type="match status" value="1"/>
</dbReference>
<dbReference type="EMBL" id="ML996083">
    <property type="protein sequence ID" value="KAF2154629.1"/>
    <property type="molecule type" value="Genomic_DNA"/>
</dbReference>
<dbReference type="PROSITE" id="PS50261">
    <property type="entry name" value="G_PROTEIN_RECEP_F2_4"/>
    <property type="match status" value="1"/>
</dbReference>
<dbReference type="InterPro" id="IPR017981">
    <property type="entry name" value="GPCR_2-like_7TM"/>
</dbReference>
<gene>
    <name evidence="8" type="ORF">K461DRAFT_275762</name>
</gene>
<feature type="transmembrane region" description="Helical" evidence="6">
    <location>
        <begin position="367"/>
        <end position="388"/>
    </location>
</feature>
<dbReference type="AlphaFoldDB" id="A0A9P4J4F9"/>
<feature type="region of interest" description="Disordered" evidence="5">
    <location>
        <begin position="441"/>
        <end position="461"/>
    </location>
</feature>
<feature type="transmembrane region" description="Helical" evidence="6">
    <location>
        <begin position="222"/>
        <end position="249"/>
    </location>
</feature>
<name>A0A9P4J4F9_9PEZI</name>
<organism evidence="8 9">
    <name type="scientific">Myriangium duriaei CBS 260.36</name>
    <dbReference type="NCBI Taxonomy" id="1168546"/>
    <lineage>
        <taxon>Eukaryota</taxon>
        <taxon>Fungi</taxon>
        <taxon>Dikarya</taxon>
        <taxon>Ascomycota</taxon>
        <taxon>Pezizomycotina</taxon>
        <taxon>Dothideomycetes</taxon>
        <taxon>Dothideomycetidae</taxon>
        <taxon>Myriangiales</taxon>
        <taxon>Myriangiaceae</taxon>
        <taxon>Myriangium</taxon>
    </lineage>
</organism>
<feature type="transmembrane region" description="Helical" evidence="6">
    <location>
        <begin position="177"/>
        <end position="202"/>
    </location>
</feature>
<comment type="caution">
    <text evidence="8">The sequence shown here is derived from an EMBL/GenBank/DDBJ whole genome shotgun (WGS) entry which is preliminary data.</text>
</comment>
<evidence type="ECO:0000256" key="3">
    <source>
        <dbReference type="ARBA" id="ARBA00022989"/>
    </source>
</evidence>
<feature type="transmembrane region" description="Helical" evidence="6">
    <location>
        <begin position="65"/>
        <end position="87"/>
    </location>
</feature>
<feature type="compositionally biased region" description="Polar residues" evidence="5">
    <location>
        <begin position="446"/>
        <end position="459"/>
    </location>
</feature>
<dbReference type="Pfam" id="PF00002">
    <property type="entry name" value="7tm_2"/>
    <property type="match status" value="1"/>
</dbReference>
<evidence type="ECO:0000256" key="2">
    <source>
        <dbReference type="ARBA" id="ARBA00022692"/>
    </source>
</evidence>
<accession>A0A9P4J4F9</accession>
<evidence type="ECO:0000259" key="7">
    <source>
        <dbReference type="PROSITE" id="PS50261"/>
    </source>
</evidence>
<dbReference type="PANTHER" id="PTHR42058">
    <property type="entry name" value="G_PROTEIN_RECEP_F2_4 DOMAIN-CONTAINING PROTEIN"/>
    <property type="match status" value="1"/>
</dbReference>
<proteinExistence type="predicted"/>
<evidence type="ECO:0000256" key="6">
    <source>
        <dbReference type="SAM" id="Phobius"/>
    </source>
</evidence>
<keyword evidence="9" id="KW-1185">Reference proteome</keyword>
<protein>
    <recommendedName>
        <fullName evidence="7">G-protein coupled receptors family 2 profile 2 domain-containing protein</fullName>
    </recommendedName>
</protein>
<keyword evidence="4 6" id="KW-0472">Membrane</keyword>
<feature type="transmembrane region" description="Helical" evidence="6">
    <location>
        <begin position="96"/>
        <end position="114"/>
    </location>
</feature>
<feature type="region of interest" description="Disordered" evidence="5">
    <location>
        <begin position="484"/>
        <end position="581"/>
    </location>
</feature>
<dbReference type="InterPro" id="IPR000832">
    <property type="entry name" value="GPCR_2_secretin-like"/>
</dbReference>
<feature type="transmembrane region" description="Helical" evidence="6">
    <location>
        <begin position="134"/>
        <end position="157"/>
    </location>
</feature>